<feature type="domain" description="SpaA-like prealbumin fold" evidence="9">
    <location>
        <begin position="339"/>
        <end position="454"/>
    </location>
</feature>
<keyword evidence="5" id="KW-1133">Transmembrane helix</keyword>
<feature type="transmembrane region" description="Helical" evidence="5">
    <location>
        <begin position="475"/>
        <end position="494"/>
    </location>
</feature>
<keyword evidence="1" id="KW-0134">Cell wall</keyword>
<evidence type="ECO:0000256" key="3">
    <source>
        <dbReference type="ARBA" id="ARBA00022729"/>
    </source>
</evidence>
<dbReference type="NCBIfam" id="TIGR01167">
    <property type="entry name" value="LPXTG_anchor"/>
    <property type="match status" value="1"/>
</dbReference>
<evidence type="ECO:0000259" key="7">
    <source>
        <dbReference type="Pfam" id="PF00746"/>
    </source>
</evidence>
<dbReference type="GO" id="GO:0005975">
    <property type="term" value="P:carbohydrate metabolic process"/>
    <property type="evidence" value="ECO:0007669"/>
    <property type="project" value="UniProtKB-ARBA"/>
</dbReference>
<dbReference type="OrthoDB" id="3199332at2"/>
<gene>
    <name evidence="10" type="ORF">FC770_11210</name>
</gene>
<keyword evidence="3 6" id="KW-0732">Signal</keyword>
<name>A0A4U2YL29_9ACTN</name>
<dbReference type="Proteomes" id="UP000307808">
    <property type="component" value="Unassembled WGS sequence"/>
</dbReference>
<dbReference type="InterPro" id="IPR048052">
    <property type="entry name" value="FM1-like"/>
</dbReference>
<dbReference type="Gene3D" id="2.60.40.10">
    <property type="entry name" value="Immunoglobulins"/>
    <property type="match status" value="2"/>
</dbReference>
<dbReference type="Pfam" id="PF17802">
    <property type="entry name" value="SpaA"/>
    <property type="match status" value="1"/>
</dbReference>
<dbReference type="InterPro" id="IPR019931">
    <property type="entry name" value="LPXTG_anchor"/>
</dbReference>
<evidence type="ECO:0000256" key="5">
    <source>
        <dbReference type="SAM" id="Phobius"/>
    </source>
</evidence>
<dbReference type="AlphaFoldDB" id="A0A4U2YL29"/>
<evidence type="ECO:0000256" key="1">
    <source>
        <dbReference type="ARBA" id="ARBA00022512"/>
    </source>
</evidence>
<feature type="chain" id="PRO_5020753595" evidence="6">
    <location>
        <begin position="31"/>
        <end position="503"/>
    </location>
</feature>
<keyword evidence="5" id="KW-0812">Transmembrane</keyword>
<accession>A0A4U2YL29</accession>
<evidence type="ECO:0000256" key="2">
    <source>
        <dbReference type="ARBA" id="ARBA00022525"/>
    </source>
</evidence>
<dbReference type="Pfam" id="PF16555">
    <property type="entry name" value="GramPos_pilinD1"/>
    <property type="match status" value="1"/>
</dbReference>
<dbReference type="EMBL" id="SZPY01000003">
    <property type="protein sequence ID" value="TKI61848.1"/>
    <property type="molecule type" value="Genomic_DNA"/>
</dbReference>
<evidence type="ECO:0000259" key="8">
    <source>
        <dbReference type="Pfam" id="PF16555"/>
    </source>
</evidence>
<feature type="domain" description="Gram-positive pilin subunit D1 N-terminal" evidence="8">
    <location>
        <begin position="43"/>
        <end position="193"/>
    </location>
</feature>
<evidence type="ECO:0000313" key="10">
    <source>
        <dbReference type="EMBL" id="TKI61848.1"/>
    </source>
</evidence>
<keyword evidence="4" id="KW-0572">Peptidoglycan-anchor</keyword>
<dbReference type="NCBIfam" id="TIGR04226">
    <property type="entry name" value="RrgB_K2N_iso_D2"/>
    <property type="match status" value="1"/>
</dbReference>
<evidence type="ECO:0000256" key="4">
    <source>
        <dbReference type="ARBA" id="ARBA00023088"/>
    </source>
</evidence>
<dbReference type="Gene3D" id="2.60.40.740">
    <property type="match status" value="1"/>
</dbReference>
<dbReference type="InterPro" id="IPR013783">
    <property type="entry name" value="Ig-like_fold"/>
</dbReference>
<reference evidence="10 11" key="1">
    <citation type="submission" date="2019-04" db="EMBL/GenBank/DDBJ databases">
        <authorList>
            <person name="Dong K."/>
        </authorList>
    </citation>
    <scope>NUCLEOTIDE SEQUENCE [LARGE SCALE GENOMIC DNA]</scope>
    <source>
        <strain evidence="11">dk3543</strain>
    </source>
</reference>
<proteinExistence type="predicted"/>
<keyword evidence="11" id="KW-1185">Reference proteome</keyword>
<feature type="domain" description="Gram-positive cocci surface proteins LPxTG" evidence="7">
    <location>
        <begin position="467"/>
        <end position="500"/>
    </location>
</feature>
<protein>
    <submittedName>
        <fullName evidence="10">Isopeptide-forming domain-containing fimbrial protein</fullName>
    </submittedName>
</protein>
<dbReference type="NCBIfam" id="NF033902">
    <property type="entry name" value="iso_D2_wall_anc"/>
    <property type="match status" value="1"/>
</dbReference>
<dbReference type="InterPro" id="IPR026466">
    <property type="entry name" value="Fim_isopep_form_D2_dom"/>
</dbReference>
<dbReference type="InterPro" id="IPR032364">
    <property type="entry name" value="GramPos_pilinD1_N"/>
</dbReference>
<evidence type="ECO:0000313" key="11">
    <source>
        <dbReference type="Proteomes" id="UP000307808"/>
    </source>
</evidence>
<evidence type="ECO:0000259" key="9">
    <source>
        <dbReference type="Pfam" id="PF17802"/>
    </source>
</evidence>
<dbReference type="Pfam" id="PF00746">
    <property type="entry name" value="Gram_pos_anchor"/>
    <property type="match status" value="1"/>
</dbReference>
<evidence type="ECO:0000256" key="6">
    <source>
        <dbReference type="SAM" id="SignalP"/>
    </source>
</evidence>
<keyword evidence="5" id="KW-0472">Membrane</keyword>
<comment type="caution">
    <text evidence="10">The sequence shown here is derived from an EMBL/GenBank/DDBJ whole genome shotgun (WGS) entry which is preliminary data.</text>
</comment>
<dbReference type="InterPro" id="IPR041033">
    <property type="entry name" value="SpaA_PFL_dom_1"/>
</dbReference>
<keyword evidence="2" id="KW-0964">Secreted</keyword>
<sequence>MGRNRATRLLSVLGAGALALGALALTPAHAAPSYGNIDENASGTIVVHKHENQVGTDAVQDPDGNGTPIPTPPVSGVKFTAYQILDADGKPVDLTVPSTWDHLEDLKVSADGTTLTGGPGAPSGPWTVGGAVDSATTDAQGEATLEVDTIGAYVVVESDAPADVVQQAAPFVVTIPFPWEDGWLYDVNVYPKNALASVSKSVEQQPAGSLGLGSVVTFPVSAKIPSLAPGTSFENYVVRDTLDDRLDKVGVGTVTVEGAAVDKAYYDVVVTGHTVRVEFTEAGLAWLKSQGGKHVVVDFVGTIARLGDGVLKNEADVFVNDPDEQKGLTTNEVSTHWGDLVLHKTDASNPGTGLEGAVFEVYAADTPYADQCSAAKPVGSPLAVNGATQFTSGADGRIQIAGLFVSDSVNEKVDAGQRCYVLKEVQAPAGFATPSGDAALTPVAVKTGATADVDVTIENAQQRVPGIPLTGGQGSALLVIGGLALLGLALAVMLRNRRRESQV</sequence>
<feature type="signal peptide" evidence="6">
    <location>
        <begin position="1"/>
        <end position="30"/>
    </location>
</feature>
<organism evidence="10 11">
    <name type="scientific">Nocardioides jishulii</name>
    <dbReference type="NCBI Taxonomy" id="2575440"/>
    <lineage>
        <taxon>Bacteria</taxon>
        <taxon>Bacillati</taxon>
        <taxon>Actinomycetota</taxon>
        <taxon>Actinomycetes</taxon>
        <taxon>Propionibacteriales</taxon>
        <taxon>Nocardioidaceae</taxon>
        <taxon>Nocardioides</taxon>
    </lineage>
</organism>